<keyword evidence="11" id="KW-0464">Manganese</keyword>
<dbReference type="InterPro" id="IPR016185">
    <property type="entry name" value="PreATP-grasp_dom_sf"/>
</dbReference>
<comment type="caution">
    <text evidence="14">The sequence shown here is derived from an EMBL/GenBank/DDBJ whole genome shotgun (WGS) entry which is preliminary data.</text>
</comment>
<keyword evidence="9" id="KW-0133">Cell shape</keyword>
<evidence type="ECO:0000256" key="10">
    <source>
        <dbReference type="ARBA" id="ARBA00022984"/>
    </source>
</evidence>
<dbReference type="HAMAP" id="MF_00047">
    <property type="entry name" value="Dala_Dala_lig"/>
    <property type="match status" value="1"/>
</dbReference>
<dbReference type="InterPro" id="IPR011095">
    <property type="entry name" value="Dala_Dala_lig_C"/>
</dbReference>
<dbReference type="InterPro" id="IPR011761">
    <property type="entry name" value="ATP-grasp"/>
</dbReference>
<evidence type="ECO:0000256" key="5">
    <source>
        <dbReference type="ARBA" id="ARBA00022723"/>
    </source>
</evidence>
<dbReference type="PROSITE" id="PS00844">
    <property type="entry name" value="DALA_DALA_LIGASE_2"/>
    <property type="match status" value="1"/>
</dbReference>
<dbReference type="NCBIfam" id="TIGR01205">
    <property type="entry name" value="D_ala_D_alaTIGR"/>
    <property type="match status" value="1"/>
</dbReference>
<dbReference type="InterPro" id="IPR013815">
    <property type="entry name" value="ATP_grasp_subdomain_1"/>
</dbReference>
<evidence type="ECO:0000256" key="12">
    <source>
        <dbReference type="ARBA" id="ARBA00023316"/>
    </source>
</evidence>
<evidence type="ECO:0000256" key="9">
    <source>
        <dbReference type="ARBA" id="ARBA00022960"/>
    </source>
</evidence>
<evidence type="ECO:0000313" key="14">
    <source>
        <dbReference type="EMBL" id="KKL25551.1"/>
    </source>
</evidence>
<dbReference type="PROSITE" id="PS50975">
    <property type="entry name" value="ATP_GRASP"/>
    <property type="match status" value="1"/>
</dbReference>
<keyword evidence="5" id="KW-0479">Metal-binding</keyword>
<dbReference type="SUPFAM" id="SSF56059">
    <property type="entry name" value="Glutathione synthetase ATP-binding domain-like"/>
    <property type="match status" value="1"/>
</dbReference>
<keyword evidence="6" id="KW-0547">Nucleotide-binding</keyword>
<dbReference type="GO" id="GO:0005737">
    <property type="term" value="C:cytoplasm"/>
    <property type="evidence" value="ECO:0007669"/>
    <property type="project" value="UniProtKB-SubCell"/>
</dbReference>
<evidence type="ECO:0000256" key="3">
    <source>
        <dbReference type="ARBA" id="ARBA00022490"/>
    </source>
</evidence>
<reference evidence="14" key="1">
    <citation type="journal article" date="2015" name="Nature">
        <title>Complex archaea that bridge the gap between prokaryotes and eukaryotes.</title>
        <authorList>
            <person name="Spang A."/>
            <person name="Saw J.H."/>
            <person name="Jorgensen S.L."/>
            <person name="Zaremba-Niedzwiedzka K."/>
            <person name="Martijn J."/>
            <person name="Lind A.E."/>
            <person name="van Eijk R."/>
            <person name="Schleper C."/>
            <person name="Guy L."/>
            <person name="Ettema T.J."/>
        </authorList>
    </citation>
    <scope>NUCLEOTIDE SEQUENCE</scope>
</reference>
<dbReference type="PANTHER" id="PTHR23132:SF23">
    <property type="entry name" value="D-ALANINE--D-ALANINE LIGASE B"/>
    <property type="match status" value="1"/>
</dbReference>
<dbReference type="EMBL" id="LAZR01036172">
    <property type="protein sequence ID" value="KKL25551.1"/>
    <property type="molecule type" value="Genomic_DNA"/>
</dbReference>
<sequence length="326" mass="35167">MGVQPRPESLVPVSSAVAAELLDVTVLMGGPSNEREVSLESGQAVAEALRKCGHRVTTADISPDDTSALQRKGADVVFIALHGAFGEDGQVQKLCEQEGVAYVGSVPRSSHLAMDKEASKHAFRRAGLATADWVVIETSQDERTRRAMLAEIPPPCVVKPIDGGSSVDITIAEDTATRDKALAKLLADYGRAMVEAFVTGREMTVGILADKALPVVEILTKREFYDYKAKYLDEDTRYIAPAELPAVTFQHLQAAALAAHRSLGCRDFSRVDFILADDRTAYVLEVNTIPGFTSHSLLPKAADAVGISFQNLCDRLVQLAMTRSGR</sequence>
<feature type="domain" description="ATP-grasp" evidence="13">
    <location>
        <begin position="120"/>
        <end position="318"/>
    </location>
</feature>
<evidence type="ECO:0000256" key="11">
    <source>
        <dbReference type="ARBA" id="ARBA00023211"/>
    </source>
</evidence>
<accession>A0A0F9E6Q6</accession>
<keyword evidence="12" id="KW-0961">Cell wall biogenesis/degradation</keyword>
<dbReference type="AlphaFoldDB" id="A0A0F9E6Q6"/>
<dbReference type="GO" id="GO:0046872">
    <property type="term" value="F:metal ion binding"/>
    <property type="evidence" value="ECO:0007669"/>
    <property type="project" value="UniProtKB-KW"/>
</dbReference>
<proteinExistence type="inferred from homology"/>
<dbReference type="Gene3D" id="3.40.50.20">
    <property type="match status" value="1"/>
</dbReference>
<dbReference type="GO" id="GO:0071555">
    <property type="term" value="P:cell wall organization"/>
    <property type="evidence" value="ECO:0007669"/>
    <property type="project" value="UniProtKB-KW"/>
</dbReference>
<evidence type="ECO:0000259" key="13">
    <source>
        <dbReference type="PROSITE" id="PS50975"/>
    </source>
</evidence>
<dbReference type="SUPFAM" id="SSF52440">
    <property type="entry name" value="PreATP-grasp domain"/>
    <property type="match status" value="1"/>
</dbReference>
<evidence type="ECO:0000256" key="4">
    <source>
        <dbReference type="ARBA" id="ARBA00022598"/>
    </source>
</evidence>
<evidence type="ECO:0000256" key="2">
    <source>
        <dbReference type="ARBA" id="ARBA00010871"/>
    </source>
</evidence>
<name>A0A0F9E6Q6_9ZZZZ</name>
<dbReference type="GO" id="GO:0008360">
    <property type="term" value="P:regulation of cell shape"/>
    <property type="evidence" value="ECO:0007669"/>
    <property type="project" value="UniProtKB-KW"/>
</dbReference>
<evidence type="ECO:0000256" key="8">
    <source>
        <dbReference type="ARBA" id="ARBA00022842"/>
    </source>
</evidence>
<comment type="subcellular location">
    <subcellularLocation>
        <location evidence="1">Cytoplasm</location>
    </subcellularLocation>
</comment>
<evidence type="ECO:0000256" key="7">
    <source>
        <dbReference type="ARBA" id="ARBA00022840"/>
    </source>
</evidence>
<dbReference type="Gene3D" id="3.30.1490.20">
    <property type="entry name" value="ATP-grasp fold, A domain"/>
    <property type="match status" value="1"/>
</dbReference>
<comment type="similarity">
    <text evidence="2">Belongs to the D-alanine--D-alanine ligase family.</text>
</comment>
<keyword evidence="3" id="KW-0963">Cytoplasm</keyword>
<dbReference type="GO" id="GO:0005524">
    <property type="term" value="F:ATP binding"/>
    <property type="evidence" value="ECO:0007669"/>
    <property type="project" value="UniProtKB-KW"/>
</dbReference>
<dbReference type="GO" id="GO:0008716">
    <property type="term" value="F:D-alanine-D-alanine ligase activity"/>
    <property type="evidence" value="ECO:0007669"/>
    <property type="project" value="InterPro"/>
</dbReference>
<evidence type="ECO:0000256" key="6">
    <source>
        <dbReference type="ARBA" id="ARBA00022741"/>
    </source>
</evidence>
<protein>
    <recommendedName>
        <fullName evidence="13">ATP-grasp domain-containing protein</fullName>
    </recommendedName>
</protein>
<keyword evidence="4" id="KW-0436">Ligase</keyword>
<dbReference type="NCBIfam" id="NF002378">
    <property type="entry name" value="PRK01372.1"/>
    <property type="match status" value="1"/>
</dbReference>
<keyword evidence="10" id="KW-0573">Peptidoglycan synthesis</keyword>
<dbReference type="PANTHER" id="PTHR23132">
    <property type="entry name" value="D-ALANINE--D-ALANINE LIGASE"/>
    <property type="match status" value="1"/>
</dbReference>
<dbReference type="Pfam" id="PF01820">
    <property type="entry name" value="Dala_Dala_lig_N"/>
    <property type="match status" value="1"/>
</dbReference>
<evidence type="ECO:0000256" key="1">
    <source>
        <dbReference type="ARBA" id="ARBA00004496"/>
    </source>
</evidence>
<organism evidence="14">
    <name type="scientific">marine sediment metagenome</name>
    <dbReference type="NCBI Taxonomy" id="412755"/>
    <lineage>
        <taxon>unclassified sequences</taxon>
        <taxon>metagenomes</taxon>
        <taxon>ecological metagenomes</taxon>
    </lineage>
</organism>
<dbReference type="InterPro" id="IPR005905">
    <property type="entry name" value="D_ala_D_ala"/>
</dbReference>
<dbReference type="InterPro" id="IPR011127">
    <property type="entry name" value="Dala_Dala_lig_N"/>
</dbReference>
<dbReference type="GO" id="GO:0009252">
    <property type="term" value="P:peptidoglycan biosynthetic process"/>
    <property type="evidence" value="ECO:0007669"/>
    <property type="project" value="UniProtKB-KW"/>
</dbReference>
<dbReference type="InterPro" id="IPR000291">
    <property type="entry name" value="D-Ala_lig_Van_CS"/>
</dbReference>
<dbReference type="PIRSF" id="PIRSF039102">
    <property type="entry name" value="Ddl/VanB"/>
    <property type="match status" value="1"/>
</dbReference>
<keyword evidence="8" id="KW-0460">Magnesium</keyword>
<dbReference type="Gene3D" id="3.30.470.20">
    <property type="entry name" value="ATP-grasp fold, B domain"/>
    <property type="match status" value="1"/>
</dbReference>
<gene>
    <name evidence="14" type="ORF">LCGC14_2404160</name>
</gene>
<dbReference type="FunFam" id="3.30.470.20:FF:000008">
    <property type="entry name" value="D-alanine--D-alanine ligase"/>
    <property type="match status" value="1"/>
</dbReference>
<keyword evidence="7" id="KW-0067">ATP-binding</keyword>
<dbReference type="Pfam" id="PF07478">
    <property type="entry name" value="Dala_Dala_lig_C"/>
    <property type="match status" value="1"/>
</dbReference>